<dbReference type="Proteomes" id="UP000006310">
    <property type="component" value="Chromosome 1"/>
</dbReference>
<dbReference type="Pfam" id="PF23241">
    <property type="entry name" value="HAT_PRP39_C"/>
    <property type="match status" value="1"/>
</dbReference>
<protein>
    <recommendedName>
        <fullName evidence="8">Suppressor of forked domain-containing protein</fullName>
    </recommendedName>
</protein>
<sequence>MDKYTGIITDAKFSKLALETSNFPKDLNRWERLLNFLIAASGPIDKTLEKQCYELICSTYDSMLSAFPFLENYHVDYALFEYKLGHVERTRRIFQRALSRFNNRSLLIWVFYLQICNKLDTDNKQLFAKYEVAEQYIGMHYLSCEFWEMYLHQLKSRCRSENRYMIVLRKTLELPIHDFSRFYTRWLQRIDSVRDLSELTLFAPREELAQKLKIEVDYPGRRGPYLRECKKQLKKFTKELYMVVQYQVIEMYTLFESKISTQYYTSPQTLIPSDIIENWLKYLDFTEKLHVDPLTHLNYQRALLPLAHYDAVWIRYARWLIEEKCDLVTAKNVLVQGLQLCNRKTGILNHLYALLVKMNELSLLDGVLKQTEALFDNSVEVLKDFEVFWDYIQYELFLQRSVTQKNSRYGGADDSSNEFIPGKLLGRIKAWLDLGDSRTGQTEILSMLIGLQTKGNTQVIEQVFNYLLKESAAREFYHNSSFFWRYYCLLVFHDLSKSYLERRTSLIESVWSQVPKANKEVVATLHDFCESYIPEEIDTLRGMFGL</sequence>
<evidence type="ECO:0000256" key="3">
    <source>
        <dbReference type="ARBA" id="ARBA00022737"/>
    </source>
</evidence>
<dbReference type="InterPro" id="IPR003107">
    <property type="entry name" value="HAT"/>
</dbReference>
<keyword evidence="5" id="KW-0539">Nucleus</keyword>
<evidence type="ECO:0000313" key="6">
    <source>
        <dbReference type="EMBL" id="CCK68100.1"/>
    </source>
</evidence>
<dbReference type="KEGG" id="kng:KNAG_0A04230"/>
<dbReference type="RefSeq" id="XP_022462346.1">
    <property type="nucleotide sequence ID" value="XM_022608551.1"/>
</dbReference>
<gene>
    <name evidence="6" type="primary">KNAG0A04230</name>
    <name evidence="6" type="ordered locus">KNAG_0A04230</name>
</gene>
<evidence type="ECO:0000256" key="4">
    <source>
        <dbReference type="ARBA" id="ARBA00023187"/>
    </source>
</evidence>
<dbReference type="SMART" id="SM00386">
    <property type="entry name" value="HAT"/>
    <property type="match status" value="4"/>
</dbReference>
<accession>J7QZY8</accession>
<dbReference type="OrthoDB" id="10265668at2759"/>
<dbReference type="InterPro" id="IPR059164">
    <property type="entry name" value="HAT_PRP39_C"/>
</dbReference>
<dbReference type="GO" id="GO:0071004">
    <property type="term" value="C:U2-type prespliceosome"/>
    <property type="evidence" value="ECO:0007669"/>
    <property type="project" value="EnsemblFungi"/>
</dbReference>
<keyword evidence="4" id="KW-0508">mRNA splicing</keyword>
<dbReference type="HOGENOM" id="CLU_037892_0_0_1"/>
<keyword evidence="7" id="KW-1185">Reference proteome</keyword>
<dbReference type="SUPFAM" id="SSF48452">
    <property type="entry name" value="TPR-like"/>
    <property type="match status" value="1"/>
</dbReference>
<dbReference type="Pfam" id="PF23240">
    <property type="entry name" value="HAT_PRP39_N"/>
    <property type="match status" value="1"/>
</dbReference>
<dbReference type="InterPro" id="IPR011990">
    <property type="entry name" value="TPR-like_helical_dom_sf"/>
</dbReference>
<comment type="subcellular location">
    <subcellularLocation>
        <location evidence="1">Nucleus</location>
    </subcellularLocation>
</comment>
<evidence type="ECO:0000256" key="1">
    <source>
        <dbReference type="ARBA" id="ARBA00004123"/>
    </source>
</evidence>
<name>J7QZY8_HUIN7</name>
<evidence type="ECO:0008006" key="8">
    <source>
        <dbReference type="Google" id="ProtNLM"/>
    </source>
</evidence>
<dbReference type="GO" id="GO:0000395">
    <property type="term" value="P:mRNA 5'-splice site recognition"/>
    <property type="evidence" value="ECO:0007669"/>
    <property type="project" value="TreeGrafter"/>
</dbReference>
<dbReference type="GO" id="GO:0000243">
    <property type="term" value="C:commitment complex"/>
    <property type="evidence" value="ECO:0007669"/>
    <property type="project" value="TreeGrafter"/>
</dbReference>
<dbReference type="eggNOG" id="KOG1258">
    <property type="taxonomic scope" value="Eukaryota"/>
</dbReference>
<dbReference type="GO" id="GO:0030627">
    <property type="term" value="F:pre-mRNA 5'-splice site binding"/>
    <property type="evidence" value="ECO:0007669"/>
    <property type="project" value="TreeGrafter"/>
</dbReference>
<keyword evidence="2" id="KW-0507">mRNA processing</keyword>
<dbReference type="GeneID" id="34523735"/>
<organism evidence="6 7">
    <name type="scientific">Huiozyma naganishii (strain ATCC MYA-139 / BCRC 22969 / CBS 8797 / KCTC 17520 / NBRC 10181 / NCYC 3082 / Yp74L-3)</name>
    <name type="common">Yeast</name>
    <name type="synonym">Kazachstania naganishii</name>
    <dbReference type="NCBI Taxonomy" id="1071383"/>
    <lineage>
        <taxon>Eukaryota</taxon>
        <taxon>Fungi</taxon>
        <taxon>Dikarya</taxon>
        <taxon>Ascomycota</taxon>
        <taxon>Saccharomycotina</taxon>
        <taxon>Saccharomycetes</taxon>
        <taxon>Saccharomycetales</taxon>
        <taxon>Saccharomycetaceae</taxon>
        <taxon>Huiozyma</taxon>
    </lineage>
</organism>
<keyword evidence="3" id="KW-0677">Repeat</keyword>
<reference evidence="7" key="2">
    <citation type="submission" date="2012-08" db="EMBL/GenBank/DDBJ databases">
        <title>Genome sequence of Kazachstania naganishii.</title>
        <authorList>
            <person name="Gordon J.L."/>
            <person name="Armisen D."/>
            <person name="Proux-Wera E."/>
            <person name="OhEigeartaigh S.S."/>
            <person name="Byrne K.P."/>
            <person name="Wolfe K.H."/>
        </authorList>
    </citation>
    <scope>NUCLEOTIDE SEQUENCE [LARGE SCALE GENOMIC DNA]</scope>
    <source>
        <strain evidence="7">ATCC MYA-139 / BCRC 22969 / CBS 8797 / CCRC 22969 / KCTC 17520 / NBRC 10181 / NCYC 3082</strain>
    </source>
</reference>
<dbReference type="AlphaFoldDB" id="J7QZY8"/>
<evidence type="ECO:0000313" key="7">
    <source>
        <dbReference type="Proteomes" id="UP000006310"/>
    </source>
</evidence>
<dbReference type="GO" id="GO:0005685">
    <property type="term" value="C:U1 snRNP"/>
    <property type="evidence" value="ECO:0007669"/>
    <property type="project" value="EnsemblFungi"/>
</dbReference>
<dbReference type="EMBL" id="HE978314">
    <property type="protein sequence ID" value="CCK68100.1"/>
    <property type="molecule type" value="Genomic_DNA"/>
</dbReference>
<dbReference type="PANTHER" id="PTHR17204:SF23">
    <property type="entry name" value="U1 SMALL NUCLEAR RIBONUCLEOPROTEIN COMPONENT PRP42"/>
    <property type="match status" value="1"/>
</dbReference>
<evidence type="ECO:0000256" key="2">
    <source>
        <dbReference type="ARBA" id="ARBA00022664"/>
    </source>
</evidence>
<evidence type="ECO:0000256" key="5">
    <source>
        <dbReference type="ARBA" id="ARBA00023242"/>
    </source>
</evidence>
<dbReference type="PANTHER" id="PTHR17204">
    <property type="entry name" value="PRE-MRNA PROCESSING PROTEIN PRP39-RELATED"/>
    <property type="match status" value="1"/>
</dbReference>
<dbReference type="Gene3D" id="1.25.40.10">
    <property type="entry name" value="Tetratricopeptide repeat domain"/>
    <property type="match status" value="2"/>
</dbReference>
<dbReference type="OMA" id="IELWISY"/>
<proteinExistence type="predicted"/>
<dbReference type="STRING" id="1071383.J7QZY8"/>
<reference evidence="6 7" key="1">
    <citation type="journal article" date="2011" name="Proc. Natl. Acad. Sci. U.S.A.">
        <title>Evolutionary erosion of yeast sex chromosomes by mating-type switching accidents.</title>
        <authorList>
            <person name="Gordon J.L."/>
            <person name="Armisen D."/>
            <person name="Proux-Wera E."/>
            <person name="Oheigeartaigh S.S."/>
            <person name="Byrne K.P."/>
            <person name="Wolfe K.H."/>
        </authorList>
    </citation>
    <scope>NUCLEOTIDE SEQUENCE [LARGE SCALE GENOMIC DNA]</scope>
    <source>
        <strain evidence="7">ATCC MYA-139 / BCRC 22969 / CBS 8797 / CCRC 22969 / KCTC 17520 / NBRC 10181 / NCYC 3082</strain>
    </source>
</reference>